<evidence type="ECO:0000256" key="15">
    <source>
        <dbReference type="ARBA" id="ARBA00023145"/>
    </source>
</evidence>
<comment type="caution">
    <text evidence="21">The sequence shown here is derived from an EMBL/GenBank/DDBJ whole genome shotgun (WGS) entry which is preliminary data.</text>
</comment>
<evidence type="ECO:0000256" key="10">
    <source>
        <dbReference type="ARBA" id="ARBA00022801"/>
    </source>
</evidence>
<dbReference type="AlphaFoldDB" id="A0A1Y2H516"/>
<comment type="similarity">
    <text evidence="19">Belongs to the peptidase M28 family.</text>
</comment>
<dbReference type="Gene3D" id="3.40.630.10">
    <property type="entry name" value="Zn peptidases"/>
    <property type="match status" value="2"/>
</dbReference>
<dbReference type="GO" id="GO:0005794">
    <property type="term" value="C:Golgi apparatus"/>
    <property type="evidence" value="ECO:0007669"/>
    <property type="project" value="UniProtKB-SubCell"/>
</dbReference>
<evidence type="ECO:0000256" key="13">
    <source>
        <dbReference type="ARBA" id="ARBA00023034"/>
    </source>
</evidence>
<keyword evidence="17" id="KW-0458">Lysosome</keyword>
<protein>
    <recommendedName>
        <fullName evidence="19">Peptide hydrolase</fullName>
        <ecNumber evidence="19">3.4.-.-</ecNumber>
    </recommendedName>
</protein>
<keyword evidence="10 19" id="KW-0378">Hydrolase</keyword>
<feature type="domain" description="Peptidase M28" evidence="20">
    <location>
        <begin position="274"/>
        <end position="467"/>
    </location>
</feature>
<comment type="subunit">
    <text evidence="18">Homodimer. The monomeric form is inactive while the homodimer is active.</text>
</comment>
<keyword evidence="6" id="KW-0121">Carboxypeptidase</keyword>
<dbReference type="Pfam" id="PF04389">
    <property type="entry name" value="Peptidase_M28"/>
    <property type="match status" value="1"/>
</dbReference>
<feature type="chain" id="PRO_5011827913" description="Peptide hydrolase" evidence="19">
    <location>
        <begin position="25"/>
        <end position="474"/>
    </location>
</feature>
<accession>A0A1Y2H516</accession>
<evidence type="ECO:0000256" key="3">
    <source>
        <dbReference type="ARBA" id="ARBA00004555"/>
    </source>
</evidence>
<dbReference type="Proteomes" id="UP000193411">
    <property type="component" value="Unassembled WGS sequence"/>
</dbReference>
<keyword evidence="13" id="KW-0333">Golgi apparatus</keyword>
<keyword evidence="14" id="KW-0482">Metalloprotease</keyword>
<keyword evidence="15" id="KW-0865">Zymogen</keyword>
<keyword evidence="5" id="KW-0964">Secreted</keyword>
<dbReference type="EC" id="3.4.-.-" evidence="19"/>
<keyword evidence="22" id="KW-1185">Reference proteome</keyword>
<evidence type="ECO:0000256" key="12">
    <source>
        <dbReference type="ARBA" id="ARBA00022833"/>
    </source>
</evidence>
<dbReference type="STRING" id="765915.A0A1Y2H516"/>
<dbReference type="EMBL" id="MCFL01000137">
    <property type="protein sequence ID" value="ORZ29658.1"/>
    <property type="molecule type" value="Genomic_DNA"/>
</dbReference>
<keyword evidence="9 19" id="KW-0732">Signal</keyword>
<dbReference type="OrthoDB" id="10013407at2759"/>
<evidence type="ECO:0000256" key="1">
    <source>
        <dbReference type="ARBA" id="ARBA00004240"/>
    </source>
</evidence>
<dbReference type="GO" id="GO:0004180">
    <property type="term" value="F:carboxypeptidase activity"/>
    <property type="evidence" value="ECO:0007669"/>
    <property type="project" value="UniProtKB-KW"/>
</dbReference>
<evidence type="ECO:0000256" key="18">
    <source>
        <dbReference type="ARBA" id="ARBA00025833"/>
    </source>
</evidence>
<dbReference type="SUPFAM" id="SSF53187">
    <property type="entry name" value="Zn-dependent exopeptidases"/>
    <property type="match status" value="1"/>
</dbReference>
<keyword evidence="12 19" id="KW-0862">Zinc</keyword>
<evidence type="ECO:0000256" key="8">
    <source>
        <dbReference type="ARBA" id="ARBA00022723"/>
    </source>
</evidence>
<evidence type="ECO:0000256" key="16">
    <source>
        <dbReference type="ARBA" id="ARBA00023180"/>
    </source>
</evidence>
<evidence type="ECO:0000313" key="21">
    <source>
        <dbReference type="EMBL" id="ORZ29658.1"/>
    </source>
</evidence>
<name>A0A1Y2H516_9FUNG</name>
<evidence type="ECO:0000256" key="7">
    <source>
        <dbReference type="ARBA" id="ARBA00022670"/>
    </source>
</evidence>
<keyword evidence="7 19" id="KW-0645">Protease</keyword>
<evidence type="ECO:0000256" key="5">
    <source>
        <dbReference type="ARBA" id="ARBA00022525"/>
    </source>
</evidence>
<evidence type="ECO:0000313" key="22">
    <source>
        <dbReference type="Proteomes" id="UP000193411"/>
    </source>
</evidence>
<dbReference type="PANTHER" id="PTHR12053">
    <property type="entry name" value="PROTEASE FAMILY M28 PLASMA GLUTAMATE CARBOXYPEPTIDASE-RELATED"/>
    <property type="match status" value="1"/>
</dbReference>
<evidence type="ECO:0000259" key="20">
    <source>
        <dbReference type="Pfam" id="PF04389"/>
    </source>
</evidence>
<proteinExistence type="inferred from homology"/>
<evidence type="ECO:0000256" key="14">
    <source>
        <dbReference type="ARBA" id="ARBA00023049"/>
    </source>
</evidence>
<evidence type="ECO:0000256" key="17">
    <source>
        <dbReference type="ARBA" id="ARBA00023228"/>
    </source>
</evidence>
<evidence type="ECO:0000256" key="2">
    <source>
        <dbReference type="ARBA" id="ARBA00004371"/>
    </source>
</evidence>
<organism evidence="21 22">
    <name type="scientific">Catenaria anguillulae PL171</name>
    <dbReference type="NCBI Taxonomy" id="765915"/>
    <lineage>
        <taxon>Eukaryota</taxon>
        <taxon>Fungi</taxon>
        <taxon>Fungi incertae sedis</taxon>
        <taxon>Blastocladiomycota</taxon>
        <taxon>Blastocladiomycetes</taxon>
        <taxon>Blastocladiales</taxon>
        <taxon>Catenariaceae</taxon>
        <taxon>Catenaria</taxon>
    </lineage>
</organism>
<feature type="signal peptide" evidence="19">
    <location>
        <begin position="1"/>
        <end position="24"/>
    </location>
</feature>
<dbReference type="InterPro" id="IPR039866">
    <property type="entry name" value="CPQ"/>
</dbReference>
<evidence type="ECO:0000256" key="11">
    <source>
        <dbReference type="ARBA" id="ARBA00022824"/>
    </source>
</evidence>
<dbReference type="GO" id="GO:0070573">
    <property type="term" value="F:metallodipeptidase activity"/>
    <property type="evidence" value="ECO:0007669"/>
    <property type="project" value="InterPro"/>
</dbReference>
<dbReference type="GO" id="GO:0046872">
    <property type="term" value="F:metal ion binding"/>
    <property type="evidence" value="ECO:0007669"/>
    <property type="project" value="UniProtKB-KW"/>
</dbReference>
<keyword evidence="11" id="KW-0256">Endoplasmic reticulum</keyword>
<evidence type="ECO:0000256" key="19">
    <source>
        <dbReference type="RuleBase" id="RU361240"/>
    </source>
</evidence>
<evidence type="ECO:0000256" key="4">
    <source>
        <dbReference type="ARBA" id="ARBA00004613"/>
    </source>
</evidence>
<keyword evidence="8 19" id="KW-0479">Metal-binding</keyword>
<comment type="subcellular location">
    <subcellularLocation>
        <location evidence="1">Endoplasmic reticulum</location>
    </subcellularLocation>
    <subcellularLocation>
        <location evidence="3">Golgi apparatus</location>
    </subcellularLocation>
    <subcellularLocation>
        <location evidence="2">Lysosome</location>
    </subcellularLocation>
    <subcellularLocation>
        <location evidence="4">Secreted</location>
    </subcellularLocation>
</comment>
<dbReference type="GO" id="GO:0043171">
    <property type="term" value="P:peptide catabolic process"/>
    <property type="evidence" value="ECO:0007669"/>
    <property type="project" value="TreeGrafter"/>
</dbReference>
<sequence>MCSFRVPFVILVLAIALATAMTQAAPADEPPTTSATRLLTTEPARKVIRPLFGHVASVRSGSKTNLTTAWDRLAELTDTYGPRPTGSDALEKSIDWMVEQAKRDGFDVHTEDVKTPFWNRGQEFATLITPTWTTNLAMIGLGFSAPTPPGGIEAPSMSSRIVKNSTVLANGATSLARSCSLTKSGKLTATDPTFATMPRSGRKNMVLCRPHPIRDTVLDAQPSHGQLSTCTHPRRCACSRGCQHCCTHLCPLQRPAAAHQALHGVGNGRNGFRNVVIDIKGTDRVDEVILFGGHIDSWDKGVGAQDDGIGFMVCYSALYLLKSIVNFVPRRTLRVVLFTAEEIGVIGGAAYFAANGKTTKVLSAIESDSGVFTPFGFTLQGKTLTDAVLGEYAAVGQVVREHGGRGWQVKRGYAGADVAPFCQQAVCGSWVSSTGDDVYFRFHHAPADMMDAVDVVDAEETAATIAVYAAALSG</sequence>
<dbReference type="GO" id="GO:0005615">
    <property type="term" value="C:extracellular space"/>
    <property type="evidence" value="ECO:0007669"/>
    <property type="project" value="TreeGrafter"/>
</dbReference>
<dbReference type="GO" id="GO:0005783">
    <property type="term" value="C:endoplasmic reticulum"/>
    <property type="evidence" value="ECO:0007669"/>
    <property type="project" value="UniProtKB-SubCell"/>
</dbReference>
<gene>
    <name evidence="21" type="ORF">BCR44DRAFT_1489624</name>
</gene>
<reference evidence="21 22" key="1">
    <citation type="submission" date="2016-07" db="EMBL/GenBank/DDBJ databases">
        <title>Pervasive Adenine N6-methylation of Active Genes in Fungi.</title>
        <authorList>
            <consortium name="DOE Joint Genome Institute"/>
            <person name="Mondo S.J."/>
            <person name="Dannebaum R.O."/>
            <person name="Kuo R.C."/>
            <person name="Labutti K."/>
            <person name="Haridas S."/>
            <person name="Kuo A."/>
            <person name="Salamov A."/>
            <person name="Ahrendt S.R."/>
            <person name="Lipzen A."/>
            <person name="Sullivan W."/>
            <person name="Andreopoulos W.B."/>
            <person name="Clum A."/>
            <person name="Lindquist E."/>
            <person name="Daum C."/>
            <person name="Ramamoorthy G.K."/>
            <person name="Gryganskyi A."/>
            <person name="Culley D."/>
            <person name="Magnuson J.K."/>
            <person name="James T.Y."/>
            <person name="O'Malley M.A."/>
            <person name="Stajich J.E."/>
            <person name="Spatafora J.W."/>
            <person name="Visel A."/>
            <person name="Grigoriev I.V."/>
        </authorList>
    </citation>
    <scope>NUCLEOTIDE SEQUENCE [LARGE SCALE GENOMIC DNA]</scope>
    <source>
        <strain evidence="21 22">PL171</strain>
    </source>
</reference>
<evidence type="ECO:0000256" key="9">
    <source>
        <dbReference type="ARBA" id="ARBA00022729"/>
    </source>
</evidence>
<dbReference type="InterPro" id="IPR007484">
    <property type="entry name" value="Peptidase_M28"/>
</dbReference>
<keyword evidence="16" id="KW-0325">Glycoprotein</keyword>
<dbReference type="PANTHER" id="PTHR12053:SF3">
    <property type="entry name" value="CARBOXYPEPTIDASE Q"/>
    <property type="match status" value="1"/>
</dbReference>
<dbReference type="GO" id="GO:0006508">
    <property type="term" value="P:proteolysis"/>
    <property type="evidence" value="ECO:0007669"/>
    <property type="project" value="UniProtKB-KW"/>
</dbReference>
<evidence type="ECO:0000256" key="6">
    <source>
        <dbReference type="ARBA" id="ARBA00022645"/>
    </source>
</evidence>